<keyword evidence="2" id="KW-1185">Reference proteome</keyword>
<reference evidence="1 2" key="1">
    <citation type="submission" date="2021-06" db="EMBL/GenBank/DDBJ databases">
        <authorList>
            <person name="Palmer J.M."/>
        </authorList>
    </citation>
    <scope>NUCLEOTIDE SEQUENCE [LARGE SCALE GENOMIC DNA]</scope>
    <source>
        <strain evidence="1 2">XC_2019</strain>
        <tissue evidence="1">Muscle</tissue>
    </source>
</reference>
<protein>
    <submittedName>
        <fullName evidence="1">Uncharacterized protein</fullName>
    </submittedName>
</protein>
<evidence type="ECO:0000313" key="2">
    <source>
        <dbReference type="Proteomes" id="UP001434883"/>
    </source>
</evidence>
<dbReference type="EMBL" id="JAHRIN010034502">
    <property type="protein sequence ID" value="MEQ2203427.1"/>
    <property type="molecule type" value="Genomic_DNA"/>
</dbReference>
<gene>
    <name evidence="1" type="ORF">XENOCAPTIV_029899</name>
</gene>
<dbReference type="Proteomes" id="UP001434883">
    <property type="component" value="Unassembled WGS sequence"/>
</dbReference>
<accession>A0ABV0R6V8</accession>
<proteinExistence type="predicted"/>
<name>A0ABV0R6V8_9TELE</name>
<evidence type="ECO:0000313" key="1">
    <source>
        <dbReference type="EMBL" id="MEQ2203427.1"/>
    </source>
</evidence>
<sequence>MQSLIHIEHRASWVRMIVFNAESTLWGRICKSTPDVCLGLMTRLCKLYIMMQREIPEDPVPRQRNSAESLWKVDPAELVWRYMMVPLKLKHDHGELPFPHSQGHM</sequence>
<comment type="caution">
    <text evidence="1">The sequence shown here is derived from an EMBL/GenBank/DDBJ whole genome shotgun (WGS) entry which is preliminary data.</text>
</comment>
<organism evidence="1 2">
    <name type="scientific">Xenoophorus captivus</name>
    <dbReference type="NCBI Taxonomy" id="1517983"/>
    <lineage>
        <taxon>Eukaryota</taxon>
        <taxon>Metazoa</taxon>
        <taxon>Chordata</taxon>
        <taxon>Craniata</taxon>
        <taxon>Vertebrata</taxon>
        <taxon>Euteleostomi</taxon>
        <taxon>Actinopterygii</taxon>
        <taxon>Neopterygii</taxon>
        <taxon>Teleostei</taxon>
        <taxon>Neoteleostei</taxon>
        <taxon>Acanthomorphata</taxon>
        <taxon>Ovalentaria</taxon>
        <taxon>Atherinomorphae</taxon>
        <taxon>Cyprinodontiformes</taxon>
        <taxon>Goodeidae</taxon>
        <taxon>Xenoophorus</taxon>
    </lineage>
</organism>